<evidence type="ECO:0000256" key="1">
    <source>
        <dbReference type="SAM" id="MobiDB-lite"/>
    </source>
</evidence>
<feature type="compositionally biased region" description="Gly residues" evidence="1">
    <location>
        <begin position="1"/>
        <end position="16"/>
    </location>
</feature>
<gene>
    <name evidence="2" type="ORF">BZ3500_MVSOF-1268-A1-R1_CHR12-2G03759</name>
</gene>
<dbReference type="AlphaFoldDB" id="A0A2X0MQP3"/>
<sequence>MGIGCHRGRTGAGGRRGSACSRGLGEHSRPLPDYSLFHADVREGLFTGLKCAKGCPTPLLVTVDGHPGRFAHTILRDGDLCAVVCTVEGRAWRDRSSGKWHGRLTFVPLRIRVHGQNDRSAMDAELEIDLSGTDGHGGDGVDDFGEGAADNDHEVSSGART</sequence>
<evidence type="ECO:0000313" key="3">
    <source>
        <dbReference type="Proteomes" id="UP000249723"/>
    </source>
</evidence>
<dbReference type="Proteomes" id="UP000249723">
    <property type="component" value="Unassembled WGS sequence"/>
</dbReference>
<dbReference type="EMBL" id="FMWP01000052">
    <property type="protein sequence ID" value="SCZ94215.1"/>
    <property type="molecule type" value="Genomic_DNA"/>
</dbReference>
<reference evidence="3" key="1">
    <citation type="submission" date="2016-10" db="EMBL/GenBank/DDBJ databases">
        <authorList>
            <person name="Jeantristanb JTB J.-T."/>
            <person name="Ricardo R."/>
        </authorList>
    </citation>
    <scope>NUCLEOTIDE SEQUENCE [LARGE SCALE GENOMIC DNA]</scope>
</reference>
<keyword evidence="3" id="KW-1185">Reference proteome</keyword>
<organism evidence="2 3">
    <name type="scientific">Microbotryum saponariae</name>
    <dbReference type="NCBI Taxonomy" id="289078"/>
    <lineage>
        <taxon>Eukaryota</taxon>
        <taxon>Fungi</taxon>
        <taxon>Dikarya</taxon>
        <taxon>Basidiomycota</taxon>
        <taxon>Pucciniomycotina</taxon>
        <taxon>Microbotryomycetes</taxon>
        <taxon>Microbotryales</taxon>
        <taxon>Microbotryaceae</taxon>
        <taxon>Microbotryum</taxon>
    </lineage>
</organism>
<accession>A0A2X0MQP3</accession>
<evidence type="ECO:0000313" key="2">
    <source>
        <dbReference type="EMBL" id="SCZ94215.1"/>
    </source>
</evidence>
<name>A0A2X0MQP3_9BASI</name>
<protein>
    <submittedName>
        <fullName evidence="2">BZ3500_MvSof-1268-A1-R1_Chr12-2g03759 protein</fullName>
    </submittedName>
</protein>
<feature type="region of interest" description="Disordered" evidence="1">
    <location>
        <begin position="1"/>
        <end position="22"/>
    </location>
</feature>
<proteinExistence type="predicted"/>
<feature type="region of interest" description="Disordered" evidence="1">
    <location>
        <begin position="131"/>
        <end position="161"/>
    </location>
</feature>